<evidence type="ECO:0000256" key="3">
    <source>
        <dbReference type="ARBA" id="ARBA00022723"/>
    </source>
</evidence>
<dbReference type="SUPFAM" id="SSF48264">
    <property type="entry name" value="Cytochrome P450"/>
    <property type="match status" value="1"/>
</dbReference>
<dbReference type="InterPro" id="IPR017972">
    <property type="entry name" value="Cyt_P450_CS"/>
</dbReference>
<comment type="caution">
    <text evidence="10">The sequence shown here is derived from an EMBL/GenBank/DDBJ whole genome shotgun (WGS) entry which is preliminary data.</text>
</comment>
<feature type="binding site" description="axial binding residue" evidence="7">
    <location>
        <position position="440"/>
    </location>
    <ligand>
        <name>heme</name>
        <dbReference type="ChEBI" id="CHEBI:30413"/>
    </ligand>
    <ligandPart>
        <name>Fe</name>
        <dbReference type="ChEBI" id="CHEBI:18248"/>
    </ligandPart>
</feature>
<dbReference type="PRINTS" id="PR00385">
    <property type="entry name" value="P450"/>
</dbReference>
<proteinExistence type="inferred from homology"/>
<evidence type="ECO:0000256" key="4">
    <source>
        <dbReference type="ARBA" id="ARBA00023002"/>
    </source>
</evidence>
<evidence type="ECO:0000256" key="7">
    <source>
        <dbReference type="PIRSR" id="PIRSR602401-1"/>
    </source>
</evidence>
<dbReference type="OrthoDB" id="639466at2759"/>
<evidence type="ECO:0000256" key="6">
    <source>
        <dbReference type="ARBA" id="ARBA00023033"/>
    </source>
</evidence>
<gene>
    <name evidence="10" type="ORF">DGYR_LOCUS9486</name>
</gene>
<keyword evidence="9" id="KW-0472">Membrane</keyword>
<comment type="cofactor">
    <cofactor evidence="7">
        <name>heme</name>
        <dbReference type="ChEBI" id="CHEBI:30413"/>
    </cofactor>
</comment>
<keyword evidence="9" id="KW-0812">Transmembrane</keyword>
<name>A0A7I8W124_9ANNE</name>
<dbReference type="InterPro" id="IPR001128">
    <property type="entry name" value="Cyt_P450"/>
</dbReference>
<evidence type="ECO:0000313" key="10">
    <source>
        <dbReference type="EMBL" id="CAD5121543.1"/>
    </source>
</evidence>
<dbReference type="Gene3D" id="1.10.630.10">
    <property type="entry name" value="Cytochrome P450"/>
    <property type="match status" value="1"/>
</dbReference>
<reference evidence="10 11" key="1">
    <citation type="submission" date="2020-08" db="EMBL/GenBank/DDBJ databases">
        <authorList>
            <person name="Hejnol A."/>
        </authorList>
    </citation>
    <scope>NUCLEOTIDE SEQUENCE [LARGE SCALE GENOMIC DNA]</scope>
</reference>
<dbReference type="PROSITE" id="PS00086">
    <property type="entry name" value="CYTOCHROME_P450"/>
    <property type="match status" value="1"/>
</dbReference>
<evidence type="ECO:0000256" key="8">
    <source>
        <dbReference type="RuleBase" id="RU000461"/>
    </source>
</evidence>
<keyword evidence="11" id="KW-1185">Reference proteome</keyword>
<evidence type="ECO:0000256" key="1">
    <source>
        <dbReference type="ARBA" id="ARBA00010617"/>
    </source>
</evidence>
<dbReference type="Pfam" id="PF00067">
    <property type="entry name" value="p450"/>
    <property type="match status" value="1"/>
</dbReference>
<evidence type="ECO:0000313" key="11">
    <source>
        <dbReference type="Proteomes" id="UP000549394"/>
    </source>
</evidence>
<keyword evidence="9" id="KW-1133">Transmembrane helix</keyword>
<dbReference type="GO" id="GO:0020037">
    <property type="term" value="F:heme binding"/>
    <property type="evidence" value="ECO:0007669"/>
    <property type="project" value="InterPro"/>
</dbReference>
<dbReference type="InterPro" id="IPR036396">
    <property type="entry name" value="Cyt_P450_sf"/>
</dbReference>
<dbReference type="PANTHER" id="PTHR24289">
    <property type="entry name" value="STEROID 17-ALPHA-HYDROXYLASE/17,20 LYASE"/>
    <property type="match status" value="1"/>
</dbReference>
<keyword evidence="3 7" id="KW-0479">Metal-binding</keyword>
<organism evidence="10 11">
    <name type="scientific">Dimorphilus gyrociliatus</name>
    <dbReference type="NCBI Taxonomy" id="2664684"/>
    <lineage>
        <taxon>Eukaryota</taxon>
        <taxon>Metazoa</taxon>
        <taxon>Spiralia</taxon>
        <taxon>Lophotrochozoa</taxon>
        <taxon>Annelida</taxon>
        <taxon>Polychaeta</taxon>
        <taxon>Polychaeta incertae sedis</taxon>
        <taxon>Dinophilidae</taxon>
        <taxon>Dimorphilus</taxon>
    </lineage>
</organism>
<evidence type="ECO:0000256" key="9">
    <source>
        <dbReference type="SAM" id="Phobius"/>
    </source>
</evidence>
<keyword evidence="5 7" id="KW-0408">Iron</keyword>
<evidence type="ECO:0000256" key="5">
    <source>
        <dbReference type="ARBA" id="ARBA00023004"/>
    </source>
</evidence>
<dbReference type="AlphaFoldDB" id="A0A7I8W124"/>
<protein>
    <submittedName>
        <fullName evidence="10">DgyrCDS10042</fullName>
    </submittedName>
</protein>
<sequence>MQPSSTFDKFFPFIVFGWWFLVIIVIVSVRNLYFRIFPNVKYGLHYIRGLPFVGTFFISVNRPHLTLTKFVKRYGAMYWMKVLGKDMLVISEPESIYEAMHNSKLGGRPHIWRVAYGFHFQKDIIFGDGLQKWAYMKKVAAAAVRKFQDNTLTSVEANTKKELDDMIQNFQTFASKNVAFDPALLVLTAVVNIVAKSATNTTYRYDDEPMKKYKKATEIFSQICSPIRGFELEIFPLLRHLPMFNMPLLTEGRAIMDELIDTEFRKVQTRWEKGNPKCFLDYFLDDPQLEKNDVRSIFLDLIVSATYTTSIALNSFLLLMAVYPEEQDKLRTVIYSAIQKKWPTIQDKEKMIYVQATVLELLRYLSHVPLSLPHLALEDTEISGYYVPKNSEIILNLWAMHHNPKIFPNPWSFKPSRFISNGVLINHKYLLPFGAGKRHCLGESLAKERLFMFFVVLLQNFEIYHDNDNFDYQTCADPRSFLLGIILQPDTFKIRMRKLPDEF</sequence>
<dbReference type="Proteomes" id="UP000549394">
    <property type="component" value="Unassembled WGS sequence"/>
</dbReference>
<dbReference type="GO" id="GO:0005506">
    <property type="term" value="F:iron ion binding"/>
    <property type="evidence" value="ECO:0007669"/>
    <property type="project" value="InterPro"/>
</dbReference>
<keyword evidence="2 7" id="KW-0349">Heme</keyword>
<dbReference type="EMBL" id="CAJFCJ010000014">
    <property type="protein sequence ID" value="CAD5121543.1"/>
    <property type="molecule type" value="Genomic_DNA"/>
</dbReference>
<keyword evidence="6 8" id="KW-0503">Monooxygenase</keyword>
<dbReference type="PANTHER" id="PTHR24289:SF1">
    <property type="entry name" value="STEROID 17-ALPHA-HYDROXYLASE_17,20 LYASE"/>
    <property type="match status" value="1"/>
</dbReference>
<dbReference type="InterPro" id="IPR002401">
    <property type="entry name" value="Cyt_P450_E_grp-I"/>
</dbReference>
<evidence type="ECO:0000256" key="2">
    <source>
        <dbReference type="ARBA" id="ARBA00022617"/>
    </source>
</evidence>
<dbReference type="GO" id="GO:0004508">
    <property type="term" value="F:steroid 17-alpha-monooxygenase activity"/>
    <property type="evidence" value="ECO:0007669"/>
    <property type="project" value="TreeGrafter"/>
</dbReference>
<dbReference type="PRINTS" id="PR00463">
    <property type="entry name" value="EP450I"/>
</dbReference>
<accession>A0A7I8W124</accession>
<keyword evidence="4 8" id="KW-0560">Oxidoreductase</keyword>
<dbReference type="GO" id="GO:0042448">
    <property type="term" value="P:progesterone metabolic process"/>
    <property type="evidence" value="ECO:0007669"/>
    <property type="project" value="TreeGrafter"/>
</dbReference>
<dbReference type="GO" id="GO:0042446">
    <property type="term" value="P:hormone biosynthetic process"/>
    <property type="evidence" value="ECO:0007669"/>
    <property type="project" value="TreeGrafter"/>
</dbReference>
<comment type="similarity">
    <text evidence="1 8">Belongs to the cytochrome P450 family.</text>
</comment>
<feature type="transmembrane region" description="Helical" evidence="9">
    <location>
        <begin position="12"/>
        <end position="33"/>
    </location>
</feature>